<dbReference type="Pfam" id="PF19730">
    <property type="entry name" value="DUF6221"/>
    <property type="match status" value="1"/>
</dbReference>
<dbReference type="EMBL" id="JAAGUX010000002">
    <property type="protein sequence ID" value="NEW54443.1"/>
    <property type="molecule type" value="Genomic_DNA"/>
</dbReference>
<organism evidence="1 2">
    <name type="scientific">Nocardia cyriacigeorgica</name>
    <dbReference type="NCBI Taxonomy" id="135487"/>
    <lineage>
        <taxon>Bacteria</taxon>
        <taxon>Bacillati</taxon>
        <taxon>Actinomycetota</taxon>
        <taxon>Actinomycetes</taxon>
        <taxon>Mycobacteriales</taxon>
        <taxon>Nocardiaceae</taxon>
        <taxon>Nocardia</taxon>
    </lineage>
</organism>
<dbReference type="RefSeq" id="WP_163828092.1">
    <property type="nucleotide sequence ID" value="NZ_JAAGUX010000002.1"/>
</dbReference>
<accession>A0ABX0CD05</accession>
<dbReference type="InterPro" id="IPR046193">
    <property type="entry name" value="DUF6221"/>
</dbReference>
<dbReference type="Proteomes" id="UP000470876">
    <property type="component" value="Unassembled WGS sequence"/>
</dbReference>
<sequence>MRIEQFIQRRMAEDAAVARGAHKEGALNGDQWRVWKVQDAEGLFGNGIRVFDIDSPPHGDVRLTRDGETAHIENHDPAHVLRIHAALGTLMRAVLEYEGELDHLTAAVPVDDRSRLDHLPAMRAIASIWSDHPDYQVEWVQ</sequence>
<evidence type="ECO:0000313" key="1">
    <source>
        <dbReference type="EMBL" id="NEW54443.1"/>
    </source>
</evidence>
<keyword evidence="2" id="KW-1185">Reference proteome</keyword>
<comment type="caution">
    <text evidence="1">The sequence shown here is derived from an EMBL/GenBank/DDBJ whole genome shotgun (WGS) entry which is preliminary data.</text>
</comment>
<gene>
    <name evidence="1" type="ORF">GV794_02020</name>
</gene>
<proteinExistence type="predicted"/>
<reference evidence="1 2" key="1">
    <citation type="submission" date="2020-01" db="EMBL/GenBank/DDBJ databases">
        <title>Genetics and antimicrobial susceptibilities of Nocardia species isolated from the soil; a comparison with species isolated from humans.</title>
        <authorList>
            <person name="Carrasco G."/>
            <person name="Monzon S."/>
            <person name="Sansegundo M."/>
            <person name="Garcia E."/>
            <person name="Garrido N."/>
            <person name="Medina M.J."/>
            <person name="Villalon P."/>
            <person name="Ramirez-Arocha A.C."/>
            <person name="Jimenez P."/>
            <person name="Cuesta I."/>
            <person name="Valdezate S."/>
        </authorList>
    </citation>
    <scope>NUCLEOTIDE SEQUENCE [LARGE SCALE GENOMIC DNA]</scope>
    <source>
        <strain evidence="1 2">CNM20110649</strain>
    </source>
</reference>
<evidence type="ECO:0000313" key="2">
    <source>
        <dbReference type="Proteomes" id="UP000470876"/>
    </source>
</evidence>
<protein>
    <submittedName>
        <fullName evidence="1">Uncharacterized protein</fullName>
    </submittedName>
</protein>
<name>A0ABX0CD05_9NOCA</name>